<evidence type="ECO:0000313" key="2">
    <source>
        <dbReference type="EMBL" id="WAP91648.1"/>
    </source>
</evidence>
<dbReference type="CTD" id="4509"/>
<gene>
    <name evidence="2" type="primary">ATP8</name>
</gene>
<organism evidence="2">
    <name type="scientific">Nanatka castenea</name>
    <dbReference type="NCBI Taxonomy" id="3004264"/>
    <lineage>
        <taxon>Eukaryota</taxon>
        <taxon>Metazoa</taxon>
        <taxon>Ecdysozoa</taxon>
        <taxon>Arthropoda</taxon>
        <taxon>Hexapoda</taxon>
        <taxon>Insecta</taxon>
        <taxon>Pterygota</taxon>
        <taxon>Neoptera</taxon>
        <taxon>Paraneoptera</taxon>
        <taxon>Hemiptera</taxon>
        <taxon>Auchenorrhyncha</taxon>
        <taxon>Membracoidea</taxon>
        <taxon>Cicadellidae</taxon>
        <taxon>Cicadellinae</taxon>
        <taxon>Cicadellini</taxon>
        <taxon>Nanatka</taxon>
    </lineage>
</organism>
<dbReference type="EMBL" id="ON584003">
    <property type="protein sequence ID" value="WAP91648.1"/>
    <property type="molecule type" value="Genomic_DNA"/>
</dbReference>
<dbReference type="AlphaFoldDB" id="A0A9E9FWF2"/>
<keyword evidence="2" id="KW-0496">Mitochondrion</keyword>
<sequence length="50" mass="6221">MPQMAPMWWTLLMILFIFSMILTNSMMYFNMLNKIITINKMKTLQMNWKW</sequence>
<evidence type="ECO:0000256" key="1">
    <source>
        <dbReference type="SAM" id="Phobius"/>
    </source>
</evidence>
<feature type="transmembrane region" description="Helical" evidence="1">
    <location>
        <begin position="6"/>
        <end position="32"/>
    </location>
</feature>
<name>A0A9E9FWF2_9HEMI</name>
<dbReference type="GeneID" id="77651946"/>
<reference evidence="2" key="1">
    <citation type="submission" date="2022-05" db="EMBL/GenBank/DDBJ databases">
        <authorList>
            <person name="Zhong L."/>
            <person name="Yang M."/>
        </authorList>
    </citation>
    <scope>NUCLEOTIDE SEQUENCE</scope>
</reference>
<geneLocation type="mitochondrion" evidence="2"/>
<protein>
    <submittedName>
        <fullName evidence="2">ATP synthase F0 subunit 8</fullName>
    </submittedName>
</protein>
<proteinExistence type="predicted"/>
<dbReference type="RefSeq" id="YP_010610827.1">
    <property type="nucleotide sequence ID" value="NC_070000.1"/>
</dbReference>
<keyword evidence="1" id="KW-1133">Transmembrane helix</keyword>
<keyword evidence="1" id="KW-0472">Membrane</keyword>
<accession>A0A9E9FWF2</accession>
<keyword evidence="1" id="KW-0812">Transmembrane</keyword>